<dbReference type="OrthoDB" id="703600at2"/>
<reference evidence="2" key="1">
    <citation type="submission" date="2017-04" db="EMBL/GenBank/DDBJ databases">
        <authorList>
            <person name="Varghese N."/>
            <person name="Submissions S."/>
        </authorList>
    </citation>
    <scope>NUCLEOTIDE SEQUENCE [LARGE SCALE GENOMIC DNA]</scope>
    <source>
        <strain evidence="2">DSM 12126</strain>
    </source>
</reference>
<dbReference type="Proteomes" id="UP000192756">
    <property type="component" value="Unassembled WGS sequence"/>
</dbReference>
<proteinExistence type="predicted"/>
<evidence type="ECO:0000313" key="1">
    <source>
        <dbReference type="EMBL" id="SMD08445.1"/>
    </source>
</evidence>
<gene>
    <name evidence="1" type="ORF">SAMN04488524_4765</name>
</gene>
<sequence length="177" mass="20632">MRKLHRILTIGMLMFSACKPQELNLLANLGRKVRVSNADGFAYASLDRTGDQIFKSDKKQYAWYGKGQISYTQGDYSGRLLHGPYESFYATNKQLKEKGRYEFGLKDGKWMLWAADGQLLETQQWYRGLKNGKTVLYDNLGYAKQKLKYRNGVVVEKKKHEKSLIARIKQFFKKKKK</sequence>
<dbReference type="PROSITE" id="PS51257">
    <property type="entry name" value="PROKAR_LIPOPROTEIN"/>
    <property type="match status" value="1"/>
</dbReference>
<dbReference type="STRING" id="151894.SAMN04488524_4765"/>
<dbReference type="SUPFAM" id="SSF82185">
    <property type="entry name" value="Histone H3 K4-specific methyltransferase SET7/9 N-terminal domain"/>
    <property type="match status" value="1"/>
</dbReference>
<evidence type="ECO:0008006" key="3">
    <source>
        <dbReference type="Google" id="ProtNLM"/>
    </source>
</evidence>
<accession>A0A1W2EFL0</accession>
<dbReference type="RefSeq" id="WP_144009042.1">
    <property type="nucleotide sequence ID" value="NZ_FWXT01000006.1"/>
</dbReference>
<evidence type="ECO:0000313" key="2">
    <source>
        <dbReference type="Proteomes" id="UP000192756"/>
    </source>
</evidence>
<keyword evidence="2" id="KW-1185">Reference proteome</keyword>
<dbReference type="Gene3D" id="2.20.110.10">
    <property type="entry name" value="Histone H3 K4-specific methyltransferase SET7/9 N-terminal domain"/>
    <property type="match status" value="1"/>
</dbReference>
<name>A0A1W2EFL0_9SPHI</name>
<organism evidence="1 2">
    <name type="scientific">Pedobacter africanus</name>
    <dbReference type="NCBI Taxonomy" id="151894"/>
    <lineage>
        <taxon>Bacteria</taxon>
        <taxon>Pseudomonadati</taxon>
        <taxon>Bacteroidota</taxon>
        <taxon>Sphingobacteriia</taxon>
        <taxon>Sphingobacteriales</taxon>
        <taxon>Sphingobacteriaceae</taxon>
        <taxon>Pedobacter</taxon>
    </lineage>
</organism>
<protein>
    <recommendedName>
        <fullName evidence="3">MORN repeat variant</fullName>
    </recommendedName>
</protein>
<dbReference type="AlphaFoldDB" id="A0A1W2EFL0"/>
<dbReference type="EMBL" id="FWXT01000006">
    <property type="protein sequence ID" value="SMD08445.1"/>
    <property type="molecule type" value="Genomic_DNA"/>
</dbReference>